<dbReference type="Proteomes" id="UP001054889">
    <property type="component" value="Unassembled WGS sequence"/>
</dbReference>
<sequence length="825" mass="90721">MASTSAPAIAGRVAPQRAVASFASARSLAGCGAVVWRCWGAGRGRRRRWAGLRARCGGGGGQSPAVQPDAQNTGKGLMAEGGEQRPPFDLNLAVVLAGFAFEAYTSPPAKRRGLAYVSGLWQADVGWRETDAAECQTVFLSDVFLREVYDGQLVVKLKKGINLPALDPWGTSDPYVVLQLNGQTAKSNIKWAVKVSVIDHRRTREPTWNENFTFNIRKSRENLLQVAAWDANLVTPHKRMGNSGLYLESLCDGNNHDVIVDLEGLGGGGTIELEVKYKSYDAIEREKQWWRIPFVSDFLVKSSLGSALRTILGSESINASQFVKSAFGQLSSFTYTYLSKPSSLDGSEVSKSVEETANESISSNELQQQKIDYGDPSDSCNEAHSPGAVVNSEGNASPDVKESDEYFWRALSNVLDQNVLQNFGFSLPEVKQLDGFDLLSSLGLKSRERAEQKYLESGLAMADTSTSNGSETSSGDAVGLDNENDTLTTKEEVQASFPDISKVSRDVLSQTENILGALMILSKNFSPQDKESITMNEADRKDEMIEGQGAAAADLIDDGNTVASTEQAIDAQKAEDMRRLFASAETAMEAWAMLATSLGRNSFIKSDFEKICFLDNVSTDTQVAIWRDSSRRRLVVAFRGTEQSKWKDLRTDLMLVPAGLNPERLGGDFKQEVQVHTGFLSAYDSVRNRIMSLIKCAIGYQLSIFFNEIPDFLLQTMNQEENSFSTFCGMDEEDAETIRWHVYVTGHSLGGALATLLALELSSSQMAKAYGKRCHTKVKDSWRIVNHRDIVPTVPRLMGYCHVEAPVYLKFGDVKDALVVFFYPI</sequence>
<dbReference type="GO" id="GO:0006629">
    <property type="term" value="P:lipid metabolic process"/>
    <property type="evidence" value="ECO:0007669"/>
    <property type="project" value="InterPro"/>
</dbReference>
<feature type="compositionally biased region" description="Polar residues" evidence="1">
    <location>
        <begin position="358"/>
        <end position="370"/>
    </location>
</feature>
<keyword evidence="4" id="KW-1185">Reference proteome</keyword>
<dbReference type="AlphaFoldDB" id="A0AAV5CWU2"/>
<dbReference type="CDD" id="cd00030">
    <property type="entry name" value="C2"/>
    <property type="match status" value="1"/>
</dbReference>
<dbReference type="InterPro" id="IPR000008">
    <property type="entry name" value="C2_dom"/>
</dbReference>
<reference evidence="3" key="2">
    <citation type="submission" date="2021-12" db="EMBL/GenBank/DDBJ databases">
        <title>Resequencing data analysis of finger millet.</title>
        <authorList>
            <person name="Hatakeyama M."/>
            <person name="Aluri S."/>
            <person name="Balachadran M.T."/>
            <person name="Sivarajan S.R."/>
            <person name="Poveda L."/>
            <person name="Shimizu-Inatsugi R."/>
            <person name="Schlapbach R."/>
            <person name="Sreeman S.M."/>
            <person name="Shimizu K.K."/>
        </authorList>
    </citation>
    <scope>NUCLEOTIDE SEQUENCE</scope>
</reference>
<dbReference type="InterPro" id="IPR029058">
    <property type="entry name" value="AB_hydrolase_fold"/>
</dbReference>
<dbReference type="SMART" id="SM00239">
    <property type="entry name" value="C2"/>
    <property type="match status" value="1"/>
</dbReference>
<feature type="compositionally biased region" description="Low complexity" evidence="1">
    <location>
        <begin position="464"/>
        <end position="475"/>
    </location>
</feature>
<evidence type="ECO:0000313" key="4">
    <source>
        <dbReference type="Proteomes" id="UP001054889"/>
    </source>
</evidence>
<dbReference type="Pfam" id="PF00168">
    <property type="entry name" value="C2"/>
    <property type="match status" value="1"/>
</dbReference>
<gene>
    <name evidence="3" type="primary">ga19727</name>
    <name evidence="3" type="ORF">PR202_ga19727</name>
</gene>
<name>A0AAV5CWU2_ELECO</name>
<proteinExistence type="predicted"/>
<dbReference type="EMBL" id="BQKI01000009">
    <property type="protein sequence ID" value="GJN02382.1"/>
    <property type="molecule type" value="Genomic_DNA"/>
</dbReference>
<evidence type="ECO:0000259" key="2">
    <source>
        <dbReference type="PROSITE" id="PS50004"/>
    </source>
</evidence>
<feature type="region of interest" description="Disordered" evidence="1">
    <location>
        <begin position="55"/>
        <end position="81"/>
    </location>
</feature>
<dbReference type="Gene3D" id="3.40.50.1820">
    <property type="entry name" value="alpha/beta hydrolase"/>
    <property type="match status" value="1"/>
</dbReference>
<feature type="domain" description="C2" evidence="2">
    <location>
        <begin position="134"/>
        <end position="260"/>
    </location>
</feature>
<dbReference type="InterPro" id="IPR035892">
    <property type="entry name" value="C2_domain_sf"/>
</dbReference>
<feature type="region of interest" description="Disordered" evidence="1">
    <location>
        <begin position="459"/>
        <end position="483"/>
    </location>
</feature>
<accession>A0AAV5CWU2</accession>
<dbReference type="InterPro" id="IPR002921">
    <property type="entry name" value="Fungal_lipase-type"/>
</dbReference>
<evidence type="ECO:0000256" key="1">
    <source>
        <dbReference type="SAM" id="MobiDB-lite"/>
    </source>
</evidence>
<organism evidence="3 4">
    <name type="scientific">Eleusine coracana subsp. coracana</name>
    <dbReference type="NCBI Taxonomy" id="191504"/>
    <lineage>
        <taxon>Eukaryota</taxon>
        <taxon>Viridiplantae</taxon>
        <taxon>Streptophyta</taxon>
        <taxon>Embryophyta</taxon>
        <taxon>Tracheophyta</taxon>
        <taxon>Spermatophyta</taxon>
        <taxon>Magnoliopsida</taxon>
        <taxon>Liliopsida</taxon>
        <taxon>Poales</taxon>
        <taxon>Poaceae</taxon>
        <taxon>PACMAD clade</taxon>
        <taxon>Chloridoideae</taxon>
        <taxon>Cynodonteae</taxon>
        <taxon>Eleusininae</taxon>
        <taxon>Eleusine</taxon>
    </lineage>
</organism>
<feature type="region of interest" description="Disordered" evidence="1">
    <location>
        <begin position="341"/>
        <end position="397"/>
    </location>
</feature>
<comment type="caution">
    <text evidence="3">The sequence shown here is derived from an EMBL/GenBank/DDBJ whole genome shotgun (WGS) entry which is preliminary data.</text>
</comment>
<dbReference type="Pfam" id="PF01764">
    <property type="entry name" value="Lipase_3"/>
    <property type="match status" value="1"/>
</dbReference>
<dbReference type="CDD" id="cd00519">
    <property type="entry name" value="Lipase_3"/>
    <property type="match status" value="1"/>
</dbReference>
<reference evidence="3" key="1">
    <citation type="journal article" date="2018" name="DNA Res.">
        <title>Multiple hybrid de novo genome assembly of finger millet, an orphan allotetraploid crop.</title>
        <authorList>
            <person name="Hatakeyama M."/>
            <person name="Aluri S."/>
            <person name="Balachadran M.T."/>
            <person name="Sivarajan S.R."/>
            <person name="Patrignani A."/>
            <person name="Gruter S."/>
            <person name="Poveda L."/>
            <person name="Shimizu-Inatsugi R."/>
            <person name="Baeten J."/>
            <person name="Francoijs K.J."/>
            <person name="Nataraja K.N."/>
            <person name="Reddy Y.A.N."/>
            <person name="Phadnis S."/>
            <person name="Ravikumar R.L."/>
            <person name="Schlapbach R."/>
            <person name="Sreeman S.M."/>
            <person name="Shimizu K.K."/>
        </authorList>
    </citation>
    <scope>NUCLEOTIDE SEQUENCE</scope>
</reference>
<dbReference type="Gene3D" id="2.60.40.150">
    <property type="entry name" value="C2 domain"/>
    <property type="match status" value="1"/>
</dbReference>
<dbReference type="PANTHER" id="PTHR47759:SF2">
    <property type="entry name" value="TRIGLYCERIDE LIPASE"/>
    <property type="match status" value="1"/>
</dbReference>
<dbReference type="PROSITE" id="PS50004">
    <property type="entry name" value="C2"/>
    <property type="match status" value="1"/>
</dbReference>
<dbReference type="SUPFAM" id="SSF49562">
    <property type="entry name" value="C2 domain (Calcium/lipid-binding domain, CaLB)"/>
    <property type="match status" value="1"/>
</dbReference>
<protein>
    <recommendedName>
        <fullName evidence="2">C2 domain-containing protein</fullName>
    </recommendedName>
</protein>
<dbReference type="SUPFAM" id="SSF53474">
    <property type="entry name" value="alpha/beta-Hydrolases"/>
    <property type="match status" value="1"/>
</dbReference>
<evidence type="ECO:0000313" key="3">
    <source>
        <dbReference type="EMBL" id="GJN02382.1"/>
    </source>
</evidence>
<dbReference type="PANTHER" id="PTHR47759">
    <property type="entry name" value="OS04G0509100 PROTEIN"/>
    <property type="match status" value="1"/>
</dbReference>